<organism evidence="1 2">
    <name type="scientific">Albugo candida</name>
    <dbReference type="NCBI Taxonomy" id="65357"/>
    <lineage>
        <taxon>Eukaryota</taxon>
        <taxon>Sar</taxon>
        <taxon>Stramenopiles</taxon>
        <taxon>Oomycota</taxon>
        <taxon>Peronosporomycetes</taxon>
        <taxon>Albuginales</taxon>
        <taxon>Albuginaceae</taxon>
        <taxon>Albugo</taxon>
    </lineage>
</organism>
<dbReference type="PROSITE" id="PS51257">
    <property type="entry name" value="PROKAR_LIPOPROTEIN"/>
    <property type="match status" value="1"/>
</dbReference>
<dbReference type="InParanoid" id="A0A024G1H5"/>
<accession>A0A024G1H5</accession>
<dbReference type="Proteomes" id="UP000053237">
    <property type="component" value="Unassembled WGS sequence"/>
</dbReference>
<proteinExistence type="predicted"/>
<gene>
    <name evidence="1" type="ORF">BN9_014080</name>
</gene>
<protein>
    <submittedName>
        <fullName evidence="1">Uncharacterized protein</fullName>
    </submittedName>
</protein>
<dbReference type="AlphaFoldDB" id="A0A024G1H5"/>
<reference evidence="1 2" key="1">
    <citation type="submission" date="2012-05" db="EMBL/GenBank/DDBJ databases">
        <title>Recombination and specialization in a pathogen metapopulation.</title>
        <authorList>
            <person name="Gardiner A."/>
            <person name="Kemen E."/>
            <person name="Schultz-Larsen T."/>
            <person name="MacLean D."/>
            <person name="Van Oosterhout C."/>
            <person name="Jones J.D.G."/>
        </authorList>
    </citation>
    <scope>NUCLEOTIDE SEQUENCE [LARGE SCALE GENOMIC DNA]</scope>
    <source>
        <strain evidence="1 2">Ac Nc2</strain>
    </source>
</reference>
<sequence length="127" mass="14522">MFLRYVWCLVSTYTHCPCLTTSCADYFSSTSLALRRSRAHTSIDYFLCDIGCSIDLCLIGYIEMLQTCSLGQQFFLVSPLKDSGLQILTTCDSESYNEFEPVSLHLMLQQYFLVLWTNVSTEPLQLI</sequence>
<evidence type="ECO:0000313" key="2">
    <source>
        <dbReference type="Proteomes" id="UP000053237"/>
    </source>
</evidence>
<dbReference type="EMBL" id="CAIX01000010">
    <property type="protein sequence ID" value="CCI40624.1"/>
    <property type="molecule type" value="Genomic_DNA"/>
</dbReference>
<name>A0A024G1H5_9STRA</name>
<keyword evidence="2" id="KW-1185">Reference proteome</keyword>
<comment type="caution">
    <text evidence="1">The sequence shown here is derived from an EMBL/GenBank/DDBJ whole genome shotgun (WGS) entry which is preliminary data.</text>
</comment>
<evidence type="ECO:0000313" key="1">
    <source>
        <dbReference type="EMBL" id="CCI40624.1"/>
    </source>
</evidence>